<organism evidence="1 2">
    <name type="scientific">Helicobacter ibis</name>
    <dbReference type="NCBI Taxonomy" id="2962633"/>
    <lineage>
        <taxon>Bacteria</taxon>
        <taxon>Pseudomonadati</taxon>
        <taxon>Campylobacterota</taxon>
        <taxon>Epsilonproteobacteria</taxon>
        <taxon>Campylobacterales</taxon>
        <taxon>Helicobacteraceae</taxon>
        <taxon>Helicobacter</taxon>
    </lineage>
</organism>
<evidence type="ECO:0000313" key="2">
    <source>
        <dbReference type="Proteomes" id="UP001210261"/>
    </source>
</evidence>
<dbReference type="RefSeq" id="WP_271021140.1">
    <property type="nucleotide sequence ID" value="NZ_JAQHXR010000002.1"/>
</dbReference>
<reference evidence="1 2" key="1">
    <citation type="submission" date="2023-01" db="EMBL/GenBank/DDBJ databases">
        <title>Description of Helicobacter ibis sp. nov. isolated from faecal droppings of black-faced ibis (Theristicus melanopis).</title>
        <authorList>
            <person name="Lopez-Cantillo M."/>
            <person name="Vidal-Veuthey B."/>
            <person name="Mella A."/>
            <person name="De La Haba R."/>
            <person name="Collado L."/>
        </authorList>
    </citation>
    <scope>NUCLEOTIDE SEQUENCE [LARGE SCALE GENOMIC DNA]</scope>
    <source>
        <strain evidence="1 2">A82</strain>
    </source>
</reference>
<protein>
    <submittedName>
        <fullName evidence="1">LPS assembly lipoprotein LptE</fullName>
    </submittedName>
</protein>
<keyword evidence="1" id="KW-0449">Lipoprotein</keyword>
<dbReference type="EMBL" id="JAQHXR010000002">
    <property type="protein sequence ID" value="MDA3968845.1"/>
    <property type="molecule type" value="Genomic_DNA"/>
</dbReference>
<name>A0ABT4VFD9_9HELI</name>
<comment type="caution">
    <text evidence="1">The sequence shown here is derived from an EMBL/GenBank/DDBJ whole genome shotgun (WGS) entry which is preliminary data.</text>
</comment>
<gene>
    <name evidence="1" type="primary">lptE</name>
    <name evidence="1" type="ORF">PF021_04055</name>
</gene>
<dbReference type="PROSITE" id="PS51257">
    <property type="entry name" value="PROKAR_LIPOPROTEIN"/>
    <property type="match status" value="1"/>
</dbReference>
<proteinExistence type="predicted"/>
<keyword evidence="2" id="KW-1185">Reference proteome</keyword>
<dbReference type="InterPro" id="IPR007485">
    <property type="entry name" value="LPS_assembly_LptE"/>
</dbReference>
<sequence length="164" mass="18602">MRYVFLSIALFLVGCGYKPMSHHVRENLGNSVFIEVKIDTRDPQNSVILKDEMSKMIFEKFHLDIADKNEADNIIEAEIKDITFSSLAENTSGFATFYRCEVVVEFKYSTKDNQKTRIFTKRGGYNLSLGDSSIITDSIRMEAINKAALKALEGFISQVGIELR</sequence>
<dbReference type="Proteomes" id="UP001210261">
    <property type="component" value="Unassembled WGS sequence"/>
</dbReference>
<dbReference type="Pfam" id="PF04390">
    <property type="entry name" value="LptE"/>
    <property type="match status" value="1"/>
</dbReference>
<evidence type="ECO:0000313" key="1">
    <source>
        <dbReference type="EMBL" id="MDA3968845.1"/>
    </source>
</evidence>
<accession>A0ABT4VFD9</accession>